<protein>
    <submittedName>
        <fullName evidence="4">Stabilizer of axonemal microtubules 2-like</fullName>
    </submittedName>
</protein>
<comment type="similarity">
    <text evidence="1">Belongs to the FAM154 family.</text>
</comment>
<evidence type="ECO:0000313" key="3">
    <source>
        <dbReference type="Proteomes" id="UP000504632"/>
    </source>
</evidence>
<dbReference type="OrthoDB" id="365640at2759"/>
<dbReference type="GO" id="GO:0005814">
    <property type="term" value="C:centriole"/>
    <property type="evidence" value="ECO:0007669"/>
    <property type="project" value="TreeGrafter"/>
</dbReference>
<dbReference type="AlphaFoldDB" id="A0A6J2WKC3"/>
<gene>
    <name evidence="4" type="primary">LOC115824137</name>
</gene>
<evidence type="ECO:0000256" key="2">
    <source>
        <dbReference type="SAM" id="MobiDB-lite"/>
    </source>
</evidence>
<feature type="region of interest" description="Disordered" evidence="2">
    <location>
        <begin position="457"/>
        <end position="482"/>
    </location>
</feature>
<dbReference type="Pfam" id="PF05217">
    <property type="entry name" value="SAXO1-2"/>
    <property type="match status" value="1"/>
</dbReference>
<dbReference type="InterPro" id="IPR033336">
    <property type="entry name" value="SAXO1/2"/>
</dbReference>
<dbReference type="GO" id="GO:0036126">
    <property type="term" value="C:sperm flagellum"/>
    <property type="evidence" value="ECO:0007669"/>
    <property type="project" value="TreeGrafter"/>
</dbReference>
<feature type="region of interest" description="Disordered" evidence="2">
    <location>
        <begin position="1"/>
        <end position="36"/>
    </location>
</feature>
<dbReference type="GeneID" id="115824137"/>
<dbReference type="GO" id="GO:0036064">
    <property type="term" value="C:ciliary basal body"/>
    <property type="evidence" value="ECO:0007669"/>
    <property type="project" value="TreeGrafter"/>
</dbReference>
<keyword evidence="3" id="KW-1185">Reference proteome</keyword>
<reference evidence="3" key="1">
    <citation type="submission" date="2024-06" db="UniProtKB">
        <authorList>
            <consortium name="RefSeq"/>
        </authorList>
    </citation>
    <scope>NUCLEOTIDE SEQUENCE [LARGE SCALE GENOMIC DNA]</scope>
</reference>
<dbReference type="PANTHER" id="PTHR31516:SF17">
    <property type="entry name" value="STABILIZER OF AXONEMAL MICROTUBULES 2"/>
    <property type="match status" value="1"/>
</dbReference>
<evidence type="ECO:0000313" key="4">
    <source>
        <dbReference type="RefSeq" id="XP_030644102.1"/>
    </source>
</evidence>
<dbReference type="PANTHER" id="PTHR31516">
    <property type="entry name" value="STABILIZER OF AXONEMAL MICROTUBULES 2"/>
    <property type="match status" value="1"/>
</dbReference>
<sequence>MTKLVKDCPDNESPFPSSRRHRCPHTPPPAVIPLGSDSGPACLLSEYGEKFVSHGNTAVRISKHVPEELQPPEGPISNTTTFRSDYVPHRLTPRAPKPVQVCSPPAVEMALQTTYMQDFTQHPTQRNIVSKTEQHWSPPAKMDTRSVYNEEYRPWSLLKQKPFKTKDNLTISTEKFSALSTAQDDYCPKPGAVARHSFKPVPVLKESPPFEGDTTHRLSYVSHPPQRRAPRQKIVYEPNSVPLEAVSTHRHDYRGLRGERPRSCKARITWDGHRMPFEEVSEFQDKYREWKQPPCVRQRCTASYSPPEGEMELVSTAHGDFKGTRASPARSARPPIKAWSKGAPFEARSAMKEDYRAWESAERSCSAKPPHVRQSPDRFSATTTFRAHYTPKTASRAASFKPEAARLTPRHMETDTVYRCTYSEHKIQPCPASHAQPPGFHYTGKGRGGHLLYRPTAAPEKGVARPATAGSAKPKVSAATRPVKSAIFSPCKS</sequence>
<evidence type="ECO:0000256" key="1">
    <source>
        <dbReference type="ARBA" id="ARBA00008738"/>
    </source>
</evidence>
<dbReference type="GO" id="GO:0005879">
    <property type="term" value="C:axonemal microtubule"/>
    <property type="evidence" value="ECO:0007669"/>
    <property type="project" value="TreeGrafter"/>
</dbReference>
<accession>A0A6J2WKC3</accession>
<reference evidence="4" key="2">
    <citation type="submission" date="2025-08" db="UniProtKB">
        <authorList>
            <consortium name="RefSeq"/>
        </authorList>
    </citation>
    <scope>IDENTIFICATION</scope>
</reference>
<proteinExistence type="inferred from homology"/>
<feature type="region of interest" description="Disordered" evidence="2">
    <location>
        <begin position="205"/>
        <end position="228"/>
    </location>
</feature>
<organism evidence="3 4">
    <name type="scientific">Chanos chanos</name>
    <name type="common">Milkfish</name>
    <name type="synonym">Mugil chanos</name>
    <dbReference type="NCBI Taxonomy" id="29144"/>
    <lineage>
        <taxon>Eukaryota</taxon>
        <taxon>Metazoa</taxon>
        <taxon>Chordata</taxon>
        <taxon>Craniata</taxon>
        <taxon>Vertebrata</taxon>
        <taxon>Euteleostomi</taxon>
        <taxon>Actinopterygii</taxon>
        <taxon>Neopterygii</taxon>
        <taxon>Teleostei</taxon>
        <taxon>Ostariophysi</taxon>
        <taxon>Gonorynchiformes</taxon>
        <taxon>Chanidae</taxon>
        <taxon>Chanos</taxon>
    </lineage>
</organism>
<dbReference type="GO" id="GO:0008017">
    <property type="term" value="F:microtubule binding"/>
    <property type="evidence" value="ECO:0007669"/>
    <property type="project" value="InterPro"/>
</dbReference>
<dbReference type="RefSeq" id="XP_030644102.1">
    <property type="nucleotide sequence ID" value="XM_030788242.1"/>
</dbReference>
<dbReference type="Proteomes" id="UP000504632">
    <property type="component" value="Chromosome 11"/>
</dbReference>
<dbReference type="InParanoid" id="A0A6J2WKC3"/>
<name>A0A6J2WKC3_CHACN</name>